<reference evidence="3" key="1">
    <citation type="journal article" date="2019" name="Int. J. Syst. Evol. Microbiol.">
        <title>The Global Catalogue of Microorganisms (GCM) 10K type strain sequencing project: providing services to taxonomists for standard genome sequencing and annotation.</title>
        <authorList>
            <consortium name="The Broad Institute Genomics Platform"/>
            <consortium name="The Broad Institute Genome Sequencing Center for Infectious Disease"/>
            <person name="Wu L."/>
            <person name="Ma J."/>
        </authorList>
    </citation>
    <scope>NUCLEOTIDE SEQUENCE [LARGE SCALE GENOMIC DNA]</scope>
    <source>
        <strain evidence="3">JCM 16898</strain>
    </source>
</reference>
<dbReference type="CDD" id="cd00093">
    <property type="entry name" value="HTH_XRE"/>
    <property type="match status" value="1"/>
</dbReference>
<evidence type="ECO:0000259" key="1">
    <source>
        <dbReference type="PROSITE" id="PS50943"/>
    </source>
</evidence>
<dbReference type="EMBL" id="BAAAZN010000007">
    <property type="protein sequence ID" value="GAA3551308.1"/>
    <property type="molecule type" value="Genomic_DNA"/>
</dbReference>
<sequence length="290" mass="30907">MNDGARDVRSEKTGPSRNLLLSIALRAAREEARFGLRELGRRVGVNPALLSNWELGQRTPRVEDVAGILGALGVVGEQKRRIMHLVRTTGAGMVVLGDQSTRDHLAALGDCAALARSISVWHPLLIPDVLQIPDYSKAVLVAQGFSNKEAYQLATIRAESGNLIIGPGAKPITAFIGTAALTEPVGTPEIMGRQLGFLDNVVATSREVVVRIVPENTGWHPGLSGPFTLFATPPAAVAHFSHHRAGSFVPDDGGEYRGIVERLEKVAKTPLESAMLIEDLAATFAPDGHG</sequence>
<organism evidence="2 3">
    <name type="scientific">Amycolatopsis ultiminotia</name>
    <dbReference type="NCBI Taxonomy" id="543629"/>
    <lineage>
        <taxon>Bacteria</taxon>
        <taxon>Bacillati</taxon>
        <taxon>Actinomycetota</taxon>
        <taxon>Actinomycetes</taxon>
        <taxon>Pseudonocardiales</taxon>
        <taxon>Pseudonocardiaceae</taxon>
        <taxon>Amycolatopsis</taxon>
    </lineage>
</organism>
<dbReference type="InterPro" id="IPR043917">
    <property type="entry name" value="DUF5753"/>
</dbReference>
<dbReference type="SMART" id="SM00530">
    <property type="entry name" value="HTH_XRE"/>
    <property type="match status" value="1"/>
</dbReference>
<dbReference type="SUPFAM" id="SSF47413">
    <property type="entry name" value="lambda repressor-like DNA-binding domains"/>
    <property type="match status" value="1"/>
</dbReference>
<feature type="domain" description="HTH cro/C1-type" evidence="1">
    <location>
        <begin position="25"/>
        <end position="78"/>
    </location>
</feature>
<name>A0ABP6WG83_9PSEU</name>
<dbReference type="PROSITE" id="PS50943">
    <property type="entry name" value="HTH_CROC1"/>
    <property type="match status" value="1"/>
</dbReference>
<gene>
    <name evidence="2" type="ORF">GCM10022222_38560</name>
</gene>
<keyword evidence="3" id="KW-1185">Reference proteome</keyword>
<dbReference type="Proteomes" id="UP001500689">
    <property type="component" value="Unassembled WGS sequence"/>
</dbReference>
<protein>
    <submittedName>
        <fullName evidence="2">Helix-turn-helix transcriptional regulator</fullName>
    </submittedName>
</protein>
<accession>A0ABP6WG83</accession>
<evidence type="ECO:0000313" key="3">
    <source>
        <dbReference type="Proteomes" id="UP001500689"/>
    </source>
</evidence>
<evidence type="ECO:0000313" key="2">
    <source>
        <dbReference type="EMBL" id="GAA3551308.1"/>
    </source>
</evidence>
<comment type="caution">
    <text evidence="2">The sequence shown here is derived from an EMBL/GenBank/DDBJ whole genome shotgun (WGS) entry which is preliminary data.</text>
</comment>
<dbReference type="Gene3D" id="1.10.260.40">
    <property type="entry name" value="lambda repressor-like DNA-binding domains"/>
    <property type="match status" value="1"/>
</dbReference>
<dbReference type="Pfam" id="PF19054">
    <property type="entry name" value="DUF5753"/>
    <property type="match status" value="1"/>
</dbReference>
<dbReference type="Pfam" id="PF13560">
    <property type="entry name" value="HTH_31"/>
    <property type="match status" value="1"/>
</dbReference>
<dbReference type="InterPro" id="IPR010982">
    <property type="entry name" value="Lambda_DNA-bd_dom_sf"/>
</dbReference>
<proteinExistence type="predicted"/>
<dbReference type="InterPro" id="IPR001387">
    <property type="entry name" value="Cro/C1-type_HTH"/>
</dbReference>